<gene>
    <name evidence="3" type="primary">gltpd2b</name>
</gene>
<dbReference type="Pfam" id="PF08718">
    <property type="entry name" value="GLTP"/>
    <property type="match status" value="1"/>
</dbReference>
<evidence type="ECO:0000313" key="3">
    <source>
        <dbReference type="Ensembl" id="ENSSANP00000014016.1"/>
    </source>
</evidence>
<reference evidence="3" key="2">
    <citation type="submission" date="2025-09" db="UniProtKB">
        <authorList>
            <consortium name="Ensembl"/>
        </authorList>
    </citation>
    <scope>IDENTIFICATION</scope>
</reference>
<dbReference type="GO" id="GO:1902388">
    <property type="term" value="F:ceramide 1-phosphate transfer activity"/>
    <property type="evidence" value="ECO:0007669"/>
    <property type="project" value="TreeGrafter"/>
</dbReference>
<evidence type="ECO:0000259" key="2">
    <source>
        <dbReference type="Pfam" id="PF08718"/>
    </source>
</evidence>
<proteinExistence type="predicted"/>
<keyword evidence="4" id="KW-1185">Reference proteome</keyword>
<dbReference type="GO" id="GO:0016020">
    <property type="term" value="C:membrane"/>
    <property type="evidence" value="ECO:0007669"/>
    <property type="project" value="TreeGrafter"/>
</dbReference>
<dbReference type="Ensembl" id="ENSSANT00000014949.1">
    <property type="protein sequence ID" value="ENSSANP00000014016.1"/>
    <property type="gene ID" value="ENSSANG00000007443.1"/>
</dbReference>
<evidence type="ECO:0000256" key="1">
    <source>
        <dbReference type="SAM" id="SignalP"/>
    </source>
</evidence>
<dbReference type="InterPro" id="IPR014830">
    <property type="entry name" value="Glycolipid_transfer_prot_dom"/>
</dbReference>
<sequence length="313" mass="35854">MGVKCRACIAIVFILLLLSSMWLHGNLEDHWNTCPKVSSVKNKVLSLVRVNSSDDDVAPLRVCPGMRFQVADLLAHLQAAPVSTNDVLLKPYLASWDELIKFLEALGPMVGLISQEIESKTAIIRDLAQKAEKEAEKKMKDRKRKPQQSDPVLMISHNRSLNYSEINHRLSFGYTSIRSMITWELENGLVDFHKQTNSGCRTLLRLHRALLWLQNFLQELGKDASEGERLRSPSDLCKETYQRILAHHHNWWVRKAAELAFLAMPERPYFYQLVCVETQSEAAVVLNRVVRAIEEVYERNEVALQEHGMLDLP</sequence>
<dbReference type="SUPFAM" id="SSF110004">
    <property type="entry name" value="Glycolipid transfer protein, GLTP"/>
    <property type="match status" value="1"/>
</dbReference>
<keyword evidence="1" id="KW-0732">Signal</keyword>
<dbReference type="OrthoDB" id="116883at2759"/>
<evidence type="ECO:0000313" key="4">
    <source>
        <dbReference type="Proteomes" id="UP000472260"/>
    </source>
</evidence>
<dbReference type="Gene3D" id="1.10.3520.10">
    <property type="entry name" value="Glycolipid transfer protein"/>
    <property type="match status" value="1"/>
</dbReference>
<protein>
    <submittedName>
        <fullName evidence="3">Ceramide-1-phosphate transfer protein-like</fullName>
    </submittedName>
</protein>
<reference evidence="3" key="1">
    <citation type="submission" date="2025-08" db="UniProtKB">
        <authorList>
            <consortium name="Ensembl"/>
        </authorList>
    </citation>
    <scope>IDENTIFICATION</scope>
</reference>
<dbReference type="AlphaFoldDB" id="A0A671L261"/>
<accession>A0A671L261</accession>
<dbReference type="PANTHER" id="PTHR10219">
    <property type="entry name" value="GLYCOLIPID TRANSFER PROTEIN-RELATED"/>
    <property type="match status" value="1"/>
</dbReference>
<feature type="signal peptide" evidence="1">
    <location>
        <begin position="1"/>
        <end position="25"/>
    </location>
</feature>
<dbReference type="GO" id="GO:0005829">
    <property type="term" value="C:cytosol"/>
    <property type="evidence" value="ECO:0007669"/>
    <property type="project" value="TreeGrafter"/>
</dbReference>
<dbReference type="InterPro" id="IPR036497">
    <property type="entry name" value="GLTP_sf"/>
</dbReference>
<dbReference type="KEGG" id="sanh:107661211"/>
<name>A0A671L261_9TELE</name>
<dbReference type="GO" id="GO:1902387">
    <property type="term" value="F:ceramide 1-phosphate binding"/>
    <property type="evidence" value="ECO:0007669"/>
    <property type="project" value="TreeGrafter"/>
</dbReference>
<dbReference type="PANTHER" id="PTHR10219:SF93">
    <property type="entry name" value="CERAMIDE-1-PHOSPHATE TRANSFER PROTEIN"/>
    <property type="match status" value="1"/>
</dbReference>
<dbReference type="Proteomes" id="UP000472260">
    <property type="component" value="Unassembled WGS sequence"/>
</dbReference>
<organism evidence="3 4">
    <name type="scientific">Sinocyclocheilus anshuiensis</name>
    <dbReference type="NCBI Taxonomy" id="1608454"/>
    <lineage>
        <taxon>Eukaryota</taxon>
        <taxon>Metazoa</taxon>
        <taxon>Chordata</taxon>
        <taxon>Craniata</taxon>
        <taxon>Vertebrata</taxon>
        <taxon>Euteleostomi</taxon>
        <taxon>Actinopterygii</taxon>
        <taxon>Neopterygii</taxon>
        <taxon>Teleostei</taxon>
        <taxon>Ostariophysi</taxon>
        <taxon>Cypriniformes</taxon>
        <taxon>Cyprinidae</taxon>
        <taxon>Cyprininae</taxon>
        <taxon>Sinocyclocheilus</taxon>
    </lineage>
</organism>
<feature type="chain" id="PRO_5025520370" evidence="1">
    <location>
        <begin position="26"/>
        <end position="313"/>
    </location>
</feature>
<feature type="domain" description="Glycolipid transfer protein" evidence="2">
    <location>
        <begin position="88"/>
        <end position="275"/>
    </location>
</feature>